<dbReference type="GO" id="GO:0004867">
    <property type="term" value="F:serine-type endopeptidase inhibitor activity"/>
    <property type="evidence" value="ECO:0007669"/>
    <property type="project" value="InterPro"/>
</dbReference>
<reference evidence="1" key="1">
    <citation type="submission" date="2022-08" db="EMBL/GenBank/DDBJ databases">
        <authorList>
            <consortium name="DOE Joint Genome Institute"/>
            <person name="Min B."/>
            <person name="Riley R."/>
            <person name="Sierra-Patev S."/>
            <person name="Naranjo-Ortiz M."/>
            <person name="Looney B."/>
            <person name="Konkel Z."/>
            <person name="Slot J.C."/>
            <person name="Sakamoto Y."/>
            <person name="Steenwyk J.L."/>
            <person name="Rokas A."/>
            <person name="Carro J."/>
            <person name="Camarero S."/>
            <person name="Ferreira P."/>
            <person name="Molpeceres G."/>
            <person name="Ruiz-Duenas F.J."/>
            <person name="Serrano A."/>
            <person name="Henrissat B."/>
            <person name="Drula E."/>
            <person name="Hughes K.W."/>
            <person name="Mata J.L."/>
            <person name="Ishikawa N.K."/>
            <person name="Vargas-Isla R."/>
            <person name="Ushijima S."/>
            <person name="Smith C.A."/>
            <person name="Ahrendt S."/>
            <person name="Andreopoulos W."/>
            <person name="He G."/>
            <person name="Labutti K."/>
            <person name="Lipzen A."/>
            <person name="Ng V."/>
            <person name="Sandor L."/>
            <person name="Barry K."/>
            <person name="Martinez A.T."/>
            <person name="Xiao Y."/>
            <person name="Gibbons J.G."/>
            <person name="Terashima K."/>
            <person name="Hibbett D.S."/>
            <person name="Grigoriev I.V."/>
        </authorList>
    </citation>
    <scope>NUCLEOTIDE SEQUENCE</scope>
    <source>
        <strain evidence="1">TFB9207</strain>
    </source>
</reference>
<keyword evidence="2" id="KW-1185">Reference proteome</keyword>
<name>A0AA38U607_9AGAR</name>
<dbReference type="InterPro" id="IPR031755">
    <property type="entry name" value="Inhibitor_I66"/>
</dbReference>
<dbReference type="Gene3D" id="2.80.10.50">
    <property type="match status" value="1"/>
</dbReference>
<sequence>MSLETGRYIIHNGDKVVSRKRAEDRSLNPKRVFLLDPSAEETTWIIEKVDGGKYFLNNRGAPTTHIDDHVFAILIHQEDATKWNIEAVPQHGEGKFIITTGDGKGWIAPGNANEQIIYRTLKVGRSEPPTYPSNEIFQITRLD</sequence>
<comment type="caution">
    <text evidence="1">The sequence shown here is derived from an EMBL/GenBank/DDBJ whole genome shotgun (WGS) entry which is preliminary data.</text>
</comment>
<dbReference type="Proteomes" id="UP001163846">
    <property type="component" value="Unassembled WGS sequence"/>
</dbReference>
<proteinExistence type="predicted"/>
<evidence type="ECO:0000313" key="1">
    <source>
        <dbReference type="EMBL" id="KAJ3832831.1"/>
    </source>
</evidence>
<dbReference type="Pfam" id="PF16850">
    <property type="entry name" value="Inhibitor_I66"/>
    <property type="match status" value="1"/>
</dbReference>
<evidence type="ECO:0000313" key="2">
    <source>
        <dbReference type="Proteomes" id="UP001163846"/>
    </source>
</evidence>
<dbReference type="CDD" id="cd23428">
    <property type="entry name" value="beta-trefoil_Ricin_SPI"/>
    <property type="match status" value="1"/>
</dbReference>
<organism evidence="1 2">
    <name type="scientific">Lentinula raphanica</name>
    <dbReference type="NCBI Taxonomy" id="153919"/>
    <lineage>
        <taxon>Eukaryota</taxon>
        <taxon>Fungi</taxon>
        <taxon>Dikarya</taxon>
        <taxon>Basidiomycota</taxon>
        <taxon>Agaricomycotina</taxon>
        <taxon>Agaricomycetes</taxon>
        <taxon>Agaricomycetidae</taxon>
        <taxon>Agaricales</taxon>
        <taxon>Marasmiineae</taxon>
        <taxon>Omphalotaceae</taxon>
        <taxon>Lentinula</taxon>
    </lineage>
</organism>
<dbReference type="EMBL" id="MU806843">
    <property type="protein sequence ID" value="KAJ3832831.1"/>
    <property type="molecule type" value="Genomic_DNA"/>
</dbReference>
<gene>
    <name evidence="1" type="ORF">F5878DRAFT_591272</name>
</gene>
<accession>A0AA38U607</accession>
<dbReference type="AlphaFoldDB" id="A0AA38U607"/>
<protein>
    <submittedName>
        <fullName evidence="1">Serine protease inhibitor</fullName>
    </submittedName>
</protein>